<dbReference type="PANTHER" id="PTHR10192">
    <property type="entry name" value="MOLYBDOPTERIN BIOSYNTHESIS PROTEIN"/>
    <property type="match status" value="1"/>
</dbReference>
<dbReference type="Gene3D" id="2.40.340.10">
    <property type="entry name" value="MoeA, C-terminal, domain IV"/>
    <property type="match status" value="1"/>
</dbReference>
<gene>
    <name evidence="8" type="primary">moeA_3</name>
    <name evidence="8" type="ORF">AMOR_52490</name>
</gene>
<proteinExistence type="inferred from homology"/>
<dbReference type="NCBIfam" id="TIGR00177">
    <property type="entry name" value="molyb_syn"/>
    <property type="match status" value="1"/>
</dbReference>
<keyword evidence="4 6" id="KW-0501">Molybdenum cofactor biosynthesis</keyword>
<dbReference type="Proteomes" id="UP001162891">
    <property type="component" value="Chromosome"/>
</dbReference>
<dbReference type="InterPro" id="IPR001453">
    <property type="entry name" value="MoaB/Mog_dom"/>
</dbReference>
<dbReference type="InterPro" id="IPR036425">
    <property type="entry name" value="MoaB/Mog-like_dom_sf"/>
</dbReference>
<dbReference type="InterPro" id="IPR005111">
    <property type="entry name" value="MoeA_C_domain_IV"/>
</dbReference>
<dbReference type="PANTHER" id="PTHR10192:SF5">
    <property type="entry name" value="GEPHYRIN"/>
    <property type="match status" value="1"/>
</dbReference>
<dbReference type="NCBIfam" id="NF045515">
    <property type="entry name" value="Glp_gephyrin"/>
    <property type="match status" value="1"/>
</dbReference>
<dbReference type="InterPro" id="IPR036135">
    <property type="entry name" value="MoeA_linker/N_sf"/>
</dbReference>
<comment type="function">
    <text evidence="1 6">Catalyzes the insertion of molybdate into adenylated molybdopterin with the concomitant release of AMP.</text>
</comment>
<dbReference type="SUPFAM" id="SSF53218">
    <property type="entry name" value="Molybdenum cofactor biosynthesis proteins"/>
    <property type="match status" value="1"/>
</dbReference>
<dbReference type="EMBL" id="AP025591">
    <property type="protein sequence ID" value="BDG06253.1"/>
    <property type="molecule type" value="Genomic_DNA"/>
</dbReference>
<dbReference type="InterPro" id="IPR038987">
    <property type="entry name" value="MoeA-like"/>
</dbReference>
<dbReference type="Pfam" id="PF03454">
    <property type="entry name" value="MoeA_C"/>
    <property type="match status" value="1"/>
</dbReference>
<feature type="domain" description="MoaB/Mog" evidence="7">
    <location>
        <begin position="174"/>
        <end position="304"/>
    </location>
</feature>
<evidence type="ECO:0000256" key="3">
    <source>
        <dbReference type="ARBA" id="ARBA00010763"/>
    </source>
</evidence>
<evidence type="ECO:0000256" key="5">
    <source>
        <dbReference type="ARBA" id="ARBA00047317"/>
    </source>
</evidence>
<comment type="similarity">
    <text evidence="3 6">Belongs to the MoeA family.</text>
</comment>
<evidence type="ECO:0000256" key="2">
    <source>
        <dbReference type="ARBA" id="ARBA00005046"/>
    </source>
</evidence>
<keyword evidence="6" id="KW-0808">Transferase</keyword>
<evidence type="ECO:0000313" key="8">
    <source>
        <dbReference type="EMBL" id="BDG06253.1"/>
    </source>
</evidence>
<comment type="catalytic activity">
    <reaction evidence="5">
        <text>adenylyl-molybdopterin + molybdate = Mo-molybdopterin + AMP + H(+)</text>
        <dbReference type="Rhea" id="RHEA:35047"/>
        <dbReference type="ChEBI" id="CHEBI:15378"/>
        <dbReference type="ChEBI" id="CHEBI:36264"/>
        <dbReference type="ChEBI" id="CHEBI:62727"/>
        <dbReference type="ChEBI" id="CHEBI:71302"/>
        <dbReference type="ChEBI" id="CHEBI:456215"/>
        <dbReference type="EC" id="2.10.1.1"/>
    </reaction>
</comment>
<dbReference type="PROSITE" id="PS01079">
    <property type="entry name" value="MOCF_BIOSYNTHESIS_2"/>
    <property type="match status" value="1"/>
</dbReference>
<comment type="pathway">
    <text evidence="2 6">Cofactor biosynthesis; molybdopterin biosynthesis.</text>
</comment>
<comment type="cofactor">
    <cofactor evidence="6">
        <name>Mg(2+)</name>
        <dbReference type="ChEBI" id="CHEBI:18420"/>
    </cofactor>
</comment>
<dbReference type="Pfam" id="PF03453">
    <property type="entry name" value="MoeA_N"/>
    <property type="match status" value="1"/>
</dbReference>
<accession>A0ABM7X381</accession>
<dbReference type="CDD" id="cd00887">
    <property type="entry name" value="MoeA"/>
    <property type="match status" value="1"/>
</dbReference>
<sequence length="389" mass="39596">MDRLLRIRAEILATIQPLPAEQVTAGAARGRWLAAAALARVASPPHTCAAMDGYAVRAADVTGAAILPVRQTVYAGDVPAEPLAAGEAARIFTGATLPAGADAVVREEVTREEHGRVQFRDAARPGENVRRAGEDVEAGGVALPAGVRVGARQAALLAAVGVTAVSVRARPRVAVISTGDEVVSGRTPDSNGPAIAALVSALGGEPLRRSAGDRLEAVEAAIAAALRESDAVLTIGGVSIGVRDLVPAALERLGADVRVHGVPMKPGKPFLFARAAERPVLGLPGSPSACLVAFEVFARPALLALAGAARTGRRAVPLRLAEATAGKPGRARLLWAAVEPDGRVRPVGRDAAQVRGPALADALVCLPSGAGDLPEGAEVTTWLLDDDAG</sequence>
<dbReference type="Gene3D" id="3.40.980.10">
    <property type="entry name" value="MoaB/Mog-like domain"/>
    <property type="match status" value="1"/>
</dbReference>
<evidence type="ECO:0000256" key="1">
    <source>
        <dbReference type="ARBA" id="ARBA00002901"/>
    </source>
</evidence>
<organism evidence="8 9">
    <name type="scientific">Anaeromyxobacter oryzae</name>
    <dbReference type="NCBI Taxonomy" id="2918170"/>
    <lineage>
        <taxon>Bacteria</taxon>
        <taxon>Pseudomonadati</taxon>
        <taxon>Myxococcota</taxon>
        <taxon>Myxococcia</taxon>
        <taxon>Myxococcales</taxon>
        <taxon>Cystobacterineae</taxon>
        <taxon>Anaeromyxobacteraceae</taxon>
        <taxon>Anaeromyxobacter</taxon>
    </lineage>
</organism>
<dbReference type="InterPro" id="IPR005110">
    <property type="entry name" value="MoeA_linker/N"/>
</dbReference>
<keyword evidence="9" id="KW-1185">Reference proteome</keyword>
<dbReference type="SMART" id="SM00852">
    <property type="entry name" value="MoCF_biosynth"/>
    <property type="match status" value="1"/>
</dbReference>
<evidence type="ECO:0000256" key="6">
    <source>
        <dbReference type="RuleBase" id="RU365090"/>
    </source>
</evidence>
<dbReference type="InterPro" id="IPR008284">
    <property type="entry name" value="MoCF_biosynth_CS"/>
</dbReference>
<dbReference type="InterPro" id="IPR036688">
    <property type="entry name" value="MoeA_C_domain_IV_sf"/>
</dbReference>
<evidence type="ECO:0000313" key="9">
    <source>
        <dbReference type="Proteomes" id="UP001162891"/>
    </source>
</evidence>
<keyword evidence="6" id="KW-0500">Molybdenum</keyword>
<dbReference type="Pfam" id="PF00994">
    <property type="entry name" value="MoCF_biosynth"/>
    <property type="match status" value="1"/>
</dbReference>
<dbReference type="RefSeq" id="WP_248355676.1">
    <property type="nucleotide sequence ID" value="NZ_AP025591.1"/>
</dbReference>
<keyword evidence="6" id="KW-0460">Magnesium</keyword>
<dbReference type="SUPFAM" id="SSF63867">
    <property type="entry name" value="MoeA C-terminal domain-like"/>
    <property type="match status" value="1"/>
</dbReference>
<dbReference type="SUPFAM" id="SSF63882">
    <property type="entry name" value="MoeA N-terminal region -like"/>
    <property type="match status" value="1"/>
</dbReference>
<dbReference type="Gene3D" id="2.170.190.11">
    <property type="entry name" value="Molybdopterin biosynthesis moea protein, domain 3"/>
    <property type="match status" value="1"/>
</dbReference>
<reference evidence="9" key="1">
    <citation type="journal article" date="2022" name="Int. J. Syst. Evol. Microbiol.">
        <title>Anaeromyxobacter oryzae sp. nov., Anaeromyxobacter diazotrophicus sp. nov. and Anaeromyxobacter paludicola sp. nov., isolated from paddy soils.</title>
        <authorList>
            <person name="Itoh H."/>
            <person name="Xu Z."/>
            <person name="Mise K."/>
            <person name="Masuda Y."/>
            <person name="Ushijima N."/>
            <person name="Hayakawa C."/>
            <person name="Shiratori Y."/>
            <person name="Senoo K."/>
        </authorList>
    </citation>
    <scope>NUCLEOTIDE SEQUENCE [LARGE SCALE GENOMIC DNA]</scope>
    <source>
        <strain evidence="9">Red232</strain>
    </source>
</reference>
<name>A0ABM7X381_9BACT</name>
<evidence type="ECO:0000259" key="7">
    <source>
        <dbReference type="SMART" id="SM00852"/>
    </source>
</evidence>
<evidence type="ECO:0000256" key="4">
    <source>
        <dbReference type="ARBA" id="ARBA00023150"/>
    </source>
</evidence>
<dbReference type="Gene3D" id="3.90.105.10">
    <property type="entry name" value="Molybdopterin biosynthesis moea protein, domain 2"/>
    <property type="match status" value="1"/>
</dbReference>
<protein>
    <recommendedName>
        <fullName evidence="6">Molybdopterin molybdenumtransferase</fullName>
        <ecNumber evidence="6">2.10.1.1</ecNumber>
    </recommendedName>
</protein>
<keyword evidence="6" id="KW-0479">Metal-binding</keyword>
<dbReference type="EC" id="2.10.1.1" evidence="6"/>